<dbReference type="EMBL" id="BNJK01000001">
    <property type="protein sequence ID" value="GHO95024.1"/>
    <property type="molecule type" value="Genomic_DNA"/>
</dbReference>
<feature type="region of interest" description="Disordered" evidence="1">
    <location>
        <begin position="1"/>
        <end position="33"/>
    </location>
</feature>
<evidence type="ECO:0000313" key="3">
    <source>
        <dbReference type="Proteomes" id="UP000597444"/>
    </source>
</evidence>
<dbReference type="AlphaFoldDB" id="A0A8J3IGF9"/>
<name>A0A8J3IGF9_9CHLR</name>
<dbReference type="RefSeq" id="WP_220205729.1">
    <property type="nucleotide sequence ID" value="NZ_BNJK01000001.1"/>
</dbReference>
<proteinExistence type="predicted"/>
<feature type="region of interest" description="Disordered" evidence="1">
    <location>
        <begin position="166"/>
        <end position="210"/>
    </location>
</feature>
<protein>
    <submittedName>
        <fullName evidence="2">Uncharacterized protein</fullName>
    </submittedName>
</protein>
<sequence length="210" mass="24019">MTDRHGRSFEVPTSYPESSRQPPTSGDAFQWYAQPASAEALGSNSDLPGNHEYKAYRDRLLQMEWGNRHRSAAFEPESSGNPKLPEAPLDKRALEARYRRDVIKKGNEEYKTRLESVNRFNWEEQANFARSYAAKFNRSESVRQAQRDHRPNWTPLDNLAQQAELARLAQGDQQANWTPLADLAQAQRHQMSQGQPPHPEYPGPGDGFQQ</sequence>
<feature type="compositionally biased region" description="Polar residues" evidence="1">
    <location>
        <begin position="15"/>
        <end position="24"/>
    </location>
</feature>
<dbReference type="Proteomes" id="UP000597444">
    <property type="component" value="Unassembled WGS sequence"/>
</dbReference>
<comment type="caution">
    <text evidence="2">The sequence shown here is derived from an EMBL/GenBank/DDBJ whole genome shotgun (WGS) entry which is preliminary data.</text>
</comment>
<organism evidence="2 3">
    <name type="scientific">Reticulibacter mediterranei</name>
    <dbReference type="NCBI Taxonomy" id="2778369"/>
    <lineage>
        <taxon>Bacteria</taxon>
        <taxon>Bacillati</taxon>
        <taxon>Chloroflexota</taxon>
        <taxon>Ktedonobacteria</taxon>
        <taxon>Ktedonobacterales</taxon>
        <taxon>Reticulibacteraceae</taxon>
        <taxon>Reticulibacter</taxon>
    </lineage>
</organism>
<accession>A0A8J3IGF9</accession>
<feature type="region of interest" description="Disordered" evidence="1">
    <location>
        <begin position="71"/>
        <end position="92"/>
    </location>
</feature>
<gene>
    <name evidence="2" type="ORF">KSF_050720</name>
</gene>
<reference evidence="2" key="1">
    <citation type="submission" date="2020-10" db="EMBL/GenBank/DDBJ databases">
        <title>Taxonomic study of unclassified bacteria belonging to the class Ktedonobacteria.</title>
        <authorList>
            <person name="Yabe S."/>
            <person name="Wang C.M."/>
            <person name="Zheng Y."/>
            <person name="Sakai Y."/>
            <person name="Cavaletti L."/>
            <person name="Monciardini P."/>
            <person name="Donadio S."/>
        </authorList>
    </citation>
    <scope>NUCLEOTIDE SEQUENCE</scope>
    <source>
        <strain evidence="2">ID150040</strain>
    </source>
</reference>
<evidence type="ECO:0000256" key="1">
    <source>
        <dbReference type="SAM" id="MobiDB-lite"/>
    </source>
</evidence>
<keyword evidence="3" id="KW-1185">Reference proteome</keyword>
<evidence type="ECO:0000313" key="2">
    <source>
        <dbReference type="EMBL" id="GHO95024.1"/>
    </source>
</evidence>